<evidence type="ECO:0000313" key="1">
    <source>
        <dbReference type="EMBL" id="MBX26728.1"/>
    </source>
</evidence>
<dbReference type="AlphaFoldDB" id="A0A2P2M923"/>
<name>A0A2P2M923_RHIMU</name>
<organism evidence="1">
    <name type="scientific">Rhizophora mucronata</name>
    <name type="common">Asiatic mangrove</name>
    <dbReference type="NCBI Taxonomy" id="61149"/>
    <lineage>
        <taxon>Eukaryota</taxon>
        <taxon>Viridiplantae</taxon>
        <taxon>Streptophyta</taxon>
        <taxon>Embryophyta</taxon>
        <taxon>Tracheophyta</taxon>
        <taxon>Spermatophyta</taxon>
        <taxon>Magnoliopsida</taxon>
        <taxon>eudicotyledons</taxon>
        <taxon>Gunneridae</taxon>
        <taxon>Pentapetalae</taxon>
        <taxon>rosids</taxon>
        <taxon>fabids</taxon>
        <taxon>Malpighiales</taxon>
        <taxon>Rhizophoraceae</taxon>
        <taxon>Rhizophora</taxon>
    </lineage>
</organism>
<dbReference type="EMBL" id="GGEC01046244">
    <property type="protein sequence ID" value="MBX26728.1"/>
    <property type="molecule type" value="Transcribed_RNA"/>
</dbReference>
<reference evidence="1" key="1">
    <citation type="submission" date="2018-02" db="EMBL/GenBank/DDBJ databases">
        <title>Rhizophora mucronata_Transcriptome.</title>
        <authorList>
            <person name="Meera S.P."/>
            <person name="Sreeshan A."/>
            <person name="Augustine A."/>
        </authorList>
    </citation>
    <scope>NUCLEOTIDE SEQUENCE</scope>
    <source>
        <tissue evidence="1">Leaf</tissue>
    </source>
</reference>
<accession>A0A2P2M923</accession>
<proteinExistence type="predicted"/>
<sequence>MISIDIQLSIFWIESRRRN</sequence>
<protein>
    <submittedName>
        <fullName evidence="1">Uncharacterized protein LOC8274077</fullName>
    </submittedName>
</protein>